<protein>
    <submittedName>
        <fullName evidence="2">Putative sulfatase</fullName>
    </submittedName>
</protein>
<evidence type="ECO:0000256" key="1">
    <source>
        <dbReference type="SAM" id="Phobius"/>
    </source>
</evidence>
<dbReference type="AlphaFoldDB" id="W4PAD4"/>
<proteinExistence type="predicted"/>
<reference evidence="2 3" key="1">
    <citation type="journal article" date="2014" name="Genome Announc.">
        <title>Draft Genome Sequences of Three Strains of Bacteroides pyogenes Isolated from a Cat and Swine.</title>
        <authorList>
            <person name="Sakamoto M."/>
            <person name="Oshima K."/>
            <person name="Suda W."/>
            <person name="Kitamura K."/>
            <person name="Iida T."/>
            <person name="Hattori M."/>
            <person name="Ohkuma M."/>
        </authorList>
    </citation>
    <scope>NUCLEOTIDE SEQUENCE [LARGE SCALE GENOMIC DNA]</scope>
    <source>
        <strain evidence="2 3">JCM 6292</strain>
    </source>
</reference>
<evidence type="ECO:0000313" key="3">
    <source>
        <dbReference type="Proteomes" id="UP000018861"/>
    </source>
</evidence>
<dbReference type="EMBL" id="BAIQ01000027">
    <property type="protein sequence ID" value="GAE16114.1"/>
    <property type="molecule type" value="Genomic_DNA"/>
</dbReference>
<comment type="caution">
    <text evidence="2">The sequence shown here is derived from an EMBL/GenBank/DDBJ whole genome shotgun (WGS) entry which is preliminary data.</text>
</comment>
<keyword evidence="1" id="KW-0812">Transmembrane</keyword>
<feature type="transmembrane region" description="Helical" evidence="1">
    <location>
        <begin position="50"/>
        <end position="70"/>
    </location>
</feature>
<feature type="transmembrane region" description="Helical" evidence="1">
    <location>
        <begin position="82"/>
        <end position="100"/>
    </location>
</feature>
<accession>W4PAD4</accession>
<evidence type="ECO:0000313" key="2">
    <source>
        <dbReference type="EMBL" id="GAE16114.1"/>
    </source>
</evidence>
<keyword evidence="1" id="KW-0472">Membrane</keyword>
<name>W4PAD4_9BACE</name>
<feature type="transmembrane region" description="Helical" evidence="1">
    <location>
        <begin position="12"/>
        <end position="30"/>
    </location>
</feature>
<organism evidence="2 3">
    <name type="scientific">Bacteroides pyogenes JCM 6292</name>
    <dbReference type="NCBI Taxonomy" id="1235809"/>
    <lineage>
        <taxon>Bacteria</taxon>
        <taxon>Pseudomonadati</taxon>
        <taxon>Bacteroidota</taxon>
        <taxon>Bacteroidia</taxon>
        <taxon>Bacteroidales</taxon>
        <taxon>Bacteroidaceae</taxon>
        <taxon>Bacteroides</taxon>
    </lineage>
</organism>
<sequence length="101" mass="11976">MKKRIFQFLITYLLFVFLFILQKPIFMVYYHELYSEYFLTDYLSVIWHGLPLDLSVAGYLTLIPGILLAVSAGPIRRYFTTYAGFISVWWHSPWAASLLWI</sequence>
<dbReference type="Proteomes" id="UP000018861">
    <property type="component" value="Unassembled WGS sequence"/>
</dbReference>
<gene>
    <name evidence="2" type="ORF">JCM6292_2503</name>
</gene>
<keyword evidence="1" id="KW-1133">Transmembrane helix</keyword>